<feature type="region of interest" description="Disordered" evidence="2">
    <location>
        <begin position="1"/>
        <end position="27"/>
    </location>
</feature>
<reference evidence="3 4" key="1">
    <citation type="journal article" date="2016" name="Nat. Commun.">
        <title>Thousands of microbial genomes shed light on interconnected biogeochemical processes in an aquifer system.</title>
        <authorList>
            <person name="Anantharaman K."/>
            <person name="Brown C.T."/>
            <person name="Hug L.A."/>
            <person name="Sharon I."/>
            <person name="Castelle C.J."/>
            <person name="Probst A.J."/>
            <person name="Thomas B.C."/>
            <person name="Singh A."/>
            <person name="Wilkins M.J."/>
            <person name="Karaoz U."/>
            <person name="Brodie E.L."/>
            <person name="Williams K.H."/>
            <person name="Hubbard S.S."/>
            <person name="Banfield J.F."/>
        </authorList>
    </citation>
    <scope>NUCLEOTIDE SEQUENCE [LARGE SCALE GENOMIC DNA]</scope>
</reference>
<evidence type="ECO:0000313" key="3">
    <source>
        <dbReference type="EMBL" id="OGL66593.1"/>
    </source>
</evidence>
<evidence type="ECO:0000256" key="2">
    <source>
        <dbReference type="SAM" id="MobiDB-lite"/>
    </source>
</evidence>
<feature type="coiled-coil region" evidence="1">
    <location>
        <begin position="182"/>
        <end position="255"/>
    </location>
</feature>
<sequence>MVATTSVVDPRISRYRTTSNPPPGLSKVLKAIGKQVRRKGRGELVGLSKDEVRVIAKHTDREYDLPGRSDDLVRFLENTGALVADPSDDDLFFFDEARSAHVEDCCENGRQPYTPSGTNADRIEMLREKAKEQMQSREGDAFDEQTGPLAVRAPSAPTPPPFAIPTSEQIAATAPTGLKPLLQRLLREEADARDRANKELERSAAAAEAAEQVKKILDGRCEAMIAELSAKKAEADRLLAEADRVQREADELQKKVDQLA</sequence>
<dbReference type="EMBL" id="MGDT01000007">
    <property type="protein sequence ID" value="OGL66593.1"/>
    <property type="molecule type" value="Genomic_DNA"/>
</dbReference>
<protein>
    <submittedName>
        <fullName evidence="3">Uncharacterized protein</fullName>
    </submittedName>
</protein>
<organism evidence="3 4">
    <name type="scientific">Candidatus Uhrbacteria bacterium RIFCSPHIGHO2_01_FULL_63_20</name>
    <dbReference type="NCBI Taxonomy" id="1802385"/>
    <lineage>
        <taxon>Bacteria</taxon>
        <taxon>Candidatus Uhriibacteriota</taxon>
    </lineage>
</organism>
<dbReference type="Proteomes" id="UP000177885">
    <property type="component" value="Unassembled WGS sequence"/>
</dbReference>
<name>A0A1F7TKQ3_9BACT</name>
<proteinExistence type="predicted"/>
<evidence type="ECO:0000313" key="4">
    <source>
        <dbReference type="Proteomes" id="UP000177885"/>
    </source>
</evidence>
<keyword evidence="1" id="KW-0175">Coiled coil</keyword>
<evidence type="ECO:0000256" key="1">
    <source>
        <dbReference type="SAM" id="Coils"/>
    </source>
</evidence>
<comment type="caution">
    <text evidence="3">The sequence shown here is derived from an EMBL/GenBank/DDBJ whole genome shotgun (WGS) entry which is preliminary data.</text>
</comment>
<accession>A0A1F7TKQ3</accession>
<dbReference type="AlphaFoldDB" id="A0A1F7TKQ3"/>
<gene>
    <name evidence="3" type="ORF">A2856_02840</name>
</gene>
<dbReference type="STRING" id="1802385.A2856_02840"/>